<evidence type="ECO:0000313" key="9">
    <source>
        <dbReference type="Proteomes" id="UP000007364"/>
    </source>
</evidence>
<dbReference type="eggNOG" id="COG0436">
    <property type="taxonomic scope" value="Bacteria"/>
</dbReference>
<evidence type="ECO:0000256" key="3">
    <source>
        <dbReference type="ARBA" id="ARBA00022576"/>
    </source>
</evidence>
<dbReference type="FunFam" id="3.40.640.10:FF:000033">
    <property type="entry name" value="Aspartate aminotransferase"/>
    <property type="match status" value="1"/>
</dbReference>
<dbReference type="Gene3D" id="3.90.1150.10">
    <property type="entry name" value="Aspartate Aminotransferase, domain 1"/>
    <property type="match status" value="1"/>
</dbReference>
<evidence type="ECO:0000259" key="7">
    <source>
        <dbReference type="Pfam" id="PF00155"/>
    </source>
</evidence>
<dbReference type="InterPro" id="IPR004839">
    <property type="entry name" value="Aminotransferase_I/II_large"/>
</dbReference>
<dbReference type="PATRIC" id="fig|555500.3.peg.1441"/>
<dbReference type="InterPro" id="IPR050596">
    <property type="entry name" value="AspAT/PAT-like"/>
</dbReference>
<comment type="cofactor">
    <cofactor evidence="1 6">
        <name>pyridoxal 5'-phosphate</name>
        <dbReference type="ChEBI" id="CHEBI:597326"/>
    </cofactor>
</comment>
<comment type="similarity">
    <text evidence="2 6">Belongs to the class-I pyridoxal-phosphate-dependent aminotransferase family.</text>
</comment>
<evidence type="ECO:0000256" key="4">
    <source>
        <dbReference type="ARBA" id="ARBA00022679"/>
    </source>
</evidence>
<dbReference type="RefSeq" id="WP_008991255.1">
    <property type="nucleotide sequence ID" value="NZ_AMSG01000007.1"/>
</dbReference>
<dbReference type="EC" id="2.6.1.-" evidence="6"/>
<dbReference type="AlphaFoldDB" id="K2PSA2"/>
<evidence type="ECO:0000256" key="5">
    <source>
        <dbReference type="ARBA" id="ARBA00022898"/>
    </source>
</evidence>
<dbReference type="InterPro" id="IPR015424">
    <property type="entry name" value="PyrdxlP-dep_Trfase"/>
</dbReference>
<name>K2PSA2_9FLAO</name>
<dbReference type="EMBL" id="AMSG01000007">
    <property type="protein sequence ID" value="EKF55430.1"/>
    <property type="molecule type" value="Genomic_DNA"/>
</dbReference>
<organism evidence="8 9">
    <name type="scientific">Galbibacter marinus</name>
    <dbReference type="NCBI Taxonomy" id="555500"/>
    <lineage>
        <taxon>Bacteria</taxon>
        <taxon>Pseudomonadati</taxon>
        <taxon>Bacteroidota</taxon>
        <taxon>Flavobacteriia</taxon>
        <taxon>Flavobacteriales</taxon>
        <taxon>Flavobacteriaceae</taxon>
        <taxon>Galbibacter</taxon>
    </lineage>
</organism>
<dbReference type="GO" id="GO:0008483">
    <property type="term" value="F:transaminase activity"/>
    <property type="evidence" value="ECO:0007669"/>
    <property type="project" value="UniProtKB-KW"/>
</dbReference>
<dbReference type="GO" id="GO:0030170">
    <property type="term" value="F:pyridoxal phosphate binding"/>
    <property type="evidence" value="ECO:0007669"/>
    <property type="project" value="InterPro"/>
</dbReference>
<dbReference type="OrthoDB" id="9802328at2"/>
<dbReference type="InterPro" id="IPR004838">
    <property type="entry name" value="NHTrfase_class1_PyrdxlP-BS"/>
</dbReference>
<dbReference type="Pfam" id="PF00155">
    <property type="entry name" value="Aminotran_1_2"/>
    <property type="match status" value="1"/>
</dbReference>
<dbReference type="STRING" id="555500.I215_06957"/>
<comment type="caution">
    <text evidence="8">The sequence shown here is derived from an EMBL/GenBank/DDBJ whole genome shotgun (WGS) entry which is preliminary data.</text>
</comment>
<protein>
    <recommendedName>
        <fullName evidence="6">Aminotransferase</fullName>
        <ecNumber evidence="6">2.6.1.-</ecNumber>
    </recommendedName>
</protein>
<dbReference type="CDD" id="cd00609">
    <property type="entry name" value="AAT_like"/>
    <property type="match status" value="1"/>
</dbReference>
<dbReference type="InterPro" id="IPR015421">
    <property type="entry name" value="PyrdxlP-dep_Trfase_major"/>
</dbReference>
<accession>K2PSA2</accession>
<gene>
    <name evidence="8" type="ORF">I215_06957</name>
</gene>
<dbReference type="PROSITE" id="PS00105">
    <property type="entry name" value="AA_TRANSFER_CLASS_1"/>
    <property type="match status" value="1"/>
</dbReference>
<evidence type="ECO:0000256" key="2">
    <source>
        <dbReference type="ARBA" id="ARBA00007441"/>
    </source>
</evidence>
<evidence type="ECO:0000313" key="8">
    <source>
        <dbReference type="EMBL" id="EKF55430.1"/>
    </source>
</evidence>
<proteinExistence type="inferred from homology"/>
<feature type="domain" description="Aminotransferase class I/classII large" evidence="7">
    <location>
        <begin position="32"/>
        <end position="390"/>
    </location>
</feature>
<keyword evidence="3 6" id="KW-0032">Aminotransferase</keyword>
<keyword evidence="4 6" id="KW-0808">Transferase</keyword>
<reference evidence="8 9" key="1">
    <citation type="journal article" date="2012" name="J. Bacteriol.">
        <title>Genome Sequence of Galbibacter marinum Type Strain ck-I2-15.</title>
        <authorList>
            <person name="Lai Q."/>
            <person name="Li C."/>
            <person name="Shao Z."/>
        </authorList>
    </citation>
    <scope>NUCLEOTIDE SEQUENCE [LARGE SCALE GENOMIC DNA]</scope>
    <source>
        <strain evidence="9">ck-I2-15</strain>
    </source>
</reference>
<dbReference type="PANTHER" id="PTHR46383">
    <property type="entry name" value="ASPARTATE AMINOTRANSFERASE"/>
    <property type="match status" value="1"/>
</dbReference>
<dbReference type="GO" id="GO:0006520">
    <property type="term" value="P:amino acid metabolic process"/>
    <property type="evidence" value="ECO:0007669"/>
    <property type="project" value="InterPro"/>
</dbReference>
<dbReference type="InterPro" id="IPR015422">
    <property type="entry name" value="PyrdxlP-dep_Trfase_small"/>
</dbReference>
<sequence>MSQQLSERVLNMATSATLAMAAKARELRAEGKDIIGLSLGEPDFNTPDFVKQAAKEAIDQNYSSYSPVDGYVDLKDAIIKKFQRDNNLTYSPNGIVVSTGAKQSLANVAMAVINPGDEVILPAPYWVSYSEIVKLAEGVPVEVQTSIENDFKMTADQLEAAITSKTKMLWYSSPCNPSGSVYSKEELEAIAAVLRKHPNIIVVSDEIYEHINFAGGHTSIASIEGMFDRTVTVNGVSKAFAMTGWRIGYIGAPDWIARACNKIQGQITSGANSIAQRATIAALEAPVSSIQFMIDKFKERRDLVLSLLGEIEGFQLNVPEGAFYVFPNVSSFFGKTLKGNKIENASDFALYLLEHANVATVTGEAFGNPNCIRISYAASEESLKEAISRIKAAVSNA</sequence>
<evidence type="ECO:0000256" key="6">
    <source>
        <dbReference type="RuleBase" id="RU000481"/>
    </source>
</evidence>
<dbReference type="Proteomes" id="UP000007364">
    <property type="component" value="Unassembled WGS sequence"/>
</dbReference>
<dbReference type="Gene3D" id="3.40.640.10">
    <property type="entry name" value="Type I PLP-dependent aspartate aminotransferase-like (Major domain)"/>
    <property type="match status" value="1"/>
</dbReference>
<dbReference type="PANTHER" id="PTHR46383:SF1">
    <property type="entry name" value="ASPARTATE AMINOTRANSFERASE"/>
    <property type="match status" value="1"/>
</dbReference>
<keyword evidence="5" id="KW-0663">Pyridoxal phosphate</keyword>
<dbReference type="SUPFAM" id="SSF53383">
    <property type="entry name" value="PLP-dependent transferases"/>
    <property type="match status" value="1"/>
</dbReference>
<keyword evidence="9" id="KW-1185">Reference proteome</keyword>
<evidence type="ECO:0000256" key="1">
    <source>
        <dbReference type="ARBA" id="ARBA00001933"/>
    </source>
</evidence>